<feature type="transmembrane region" description="Helical" evidence="1">
    <location>
        <begin position="17"/>
        <end position="40"/>
    </location>
</feature>
<organism evidence="2 3">
    <name type="scientific">Variovorax boronicumulans</name>
    <dbReference type="NCBI Taxonomy" id="436515"/>
    <lineage>
        <taxon>Bacteria</taxon>
        <taxon>Pseudomonadati</taxon>
        <taxon>Pseudomonadota</taxon>
        <taxon>Betaproteobacteria</taxon>
        <taxon>Burkholderiales</taxon>
        <taxon>Comamonadaceae</taxon>
        <taxon>Variovorax</taxon>
    </lineage>
</organism>
<dbReference type="AlphaFoldDB" id="A0A250DGM7"/>
<keyword evidence="1" id="KW-0812">Transmembrane</keyword>
<proteinExistence type="predicted"/>
<keyword evidence="1" id="KW-0472">Membrane</keyword>
<evidence type="ECO:0000313" key="3">
    <source>
        <dbReference type="Proteomes" id="UP000217154"/>
    </source>
</evidence>
<dbReference type="Proteomes" id="UP000217154">
    <property type="component" value="Chromosome"/>
</dbReference>
<evidence type="ECO:0000313" key="2">
    <source>
        <dbReference type="EMBL" id="ATA53537.1"/>
    </source>
</evidence>
<keyword evidence="1" id="KW-1133">Transmembrane helix</keyword>
<sequence length="102" mass="10913">MGLFGPIAFLMRGQWPLALACSVFLVAGFCLVTAFLILVFDAPDGIVDLLSIVIPCALVGHFGNRISARSYVKNGWAPVADFPPDWNIPQLIAPKAAETKLG</sequence>
<protein>
    <submittedName>
        <fullName evidence="2">Uncharacterized protein</fullName>
    </submittedName>
</protein>
<dbReference type="KEGG" id="vbo:CKY39_10165"/>
<reference evidence="2 3" key="1">
    <citation type="submission" date="2017-09" db="EMBL/GenBank/DDBJ databases">
        <title>The diverse metabolic capabilities of V. boronicumulans make it an excellent choice for continued studies on novel biodegradation.</title>
        <authorList>
            <person name="Sun S."/>
        </authorList>
    </citation>
    <scope>NUCLEOTIDE SEQUENCE [LARGE SCALE GENOMIC DNA]</scope>
    <source>
        <strain evidence="2 3">J1</strain>
    </source>
</reference>
<gene>
    <name evidence="2" type="ORF">CKY39_10165</name>
</gene>
<evidence type="ECO:0000256" key="1">
    <source>
        <dbReference type="SAM" id="Phobius"/>
    </source>
</evidence>
<dbReference type="EMBL" id="CP023284">
    <property type="protein sequence ID" value="ATA53537.1"/>
    <property type="molecule type" value="Genomic_DNA"/>
</dbReference>
<accession>A0A250DGM7</accession>
<name>A0A250DGM7_9BURK</name>